<evidence type="ECO:0000313" key="2">
    <source>
        <dbReference type="EMBL" id="KAK9112435.1"/>
    </source>
</evidence>
<dbReference type="AlphaFoldDB" id="A0AAP0NNT1"/>
<gene>
    <name evidence="2" type="ORF">Scep_019954</name>
</gene>
<reference evidence="2 3" key="1">
    <citation type="submission" date="2024-01" db="EMBL/GenBank/DDBJ databases">
        <title>Genome assemblies of Stephania.</title>
        <authorList>
            <person name="Yang L."/>
        </authorList>
    </citation>
    <scope>NUCLEOTIDE SEQUENCE [LARGE SCALE GENOMIC DNA]</scope>
    <source>
        <strain evidence="2">JXDWG</strain>
        <tissue evidence="2">Leaf</tissue>
    </source>
</reference>
<keyword evidence="1" id="KW-0812">Transmembrane</keyword>
<organism evidence="2 3">
    <name type="scientific">Stephania cephalantha</name>
    <dbReference type="NCBI Taxonomy" id="152367"/>
    <lineage>
        <taxon>Eukaryota</taxon>
        <taxon>Viridiplantae</taxon>
        <taxon>Streptophyta</taxon>
        <taxon>Embryophyta</taxon>
        <taxon>Tracheophyta</taxon>
        <taxon>Spermatophyta</taxon>
        <taxon>Magnoliopsida</taxon>
        <taxon>Ranunculales</taxon>
        <taxon>Menispermaceae</taxon>
        <taxon>Menispermoideae</taxon>
        <taxon>Cissampelideae</taxon>
        <taxon>Stephania</taxon>
    </lineage>
</organism>
<keyword evidence="1" id="KW-0472">Membrane</keyword>
<evidence type="ECO:0000313" key="3">
    <source>
        <dbReference type="Proteomes" id="UP001419268"/>
    </source>
</evidence>
<dbReference type="Proteomes" id="UP001419268">
    <property type="component" value="Unassembled WGS sequence"/>
</dbReference>
<sequence>MSSTKQNTPSLPTVIWNPNFSIPLQSIFALVWVTVIAALRSRVHEVGSDLWLAEVSEQGEPSTGVVAFLSLD</sequence>
<accession>A0AAP0NNT1</accession>
<comment type="caution">
    <text evidence="2">The sequence shown here is derived from an EMBL/GenBank/DDBJ whole genome shotgun (WGS) entry which is preliminary data.</text>
</comment>
<name>A0AAP0NNT1_9MAGN</name>
<evidence type="ECO:0000256" key="1">
    <source>
        <dbReference type="SAM" id="Phobius"/>
    </source>
</evidence>
<proteinExistence type="predicted"/>
<keyword evidence="1" id="KW-1133">Transmembrane helix</keyword>
<protein>
    <submittedName>
        <fullName evidence="2">Uncharacterized protein</fullName>
    </submittedName>
</protein>
<feature type="transmembrane region" description="Helical" evidence="1">
    <location>
        <begin position="20"/>
        <end position="39"/>
    </location>
</feature>
<dbReference type="EMBL" id="JBBNAG010000008">
    <property type="protein sequence ID" value="KAK9112435.1"/>
    <property type="molecule type" value="Genomic_DNA"/>
</dbReference>
<keyword evidence="3" id="KW-1185">Reference proteome</keyword>